<dbReference type="InterPro" id="IPR047568">
    <property type="entry name" value="ATLF-like_dom"/>
</dbReference>
<sequence length="148" mass="16782">MTDNPINGDASIGGNTDETNGVVKIRMTPGFLTNYNKDYNLSRTLLHELGHVLDKKILGNQTYISKDPIFVEIFNREKDKVTEINTEAGYATHNPHEFFAEVFKSMYSPASALYSAGKYHKSIENEAPEAVKYIKEKIAQYIDNKEKM</sequence>
<feature type="domain" description="ATLF-like" evidence="3">
    <location>
        <begin position="1"/>
        <end position="139"/>
    </location>
</feature>
<gene>
    <name evidence="4" type="ORF">P6F46_27940</name>
</gene>
<keyword evidence="4" id="KW-0614">Plasmid</keyword>
<dbReference type="PROSITE" id="PS51995">
    <property type="entry name" value="ATLF"/>
    <property type="match status" value="1"/>
</dbReference>
<evidence type="ECO:0000313" key="4">
    <source>
        <dbReference type="EMBL" id="MDL2419392.1"/>
    </source>
</evidence>
<dbReference type="InterPro" id="IPR014781">
    <property type="entry name" value="Anthrax_toxin_lethal/edema_N/C"/>
</dbReference>
<comment type="subcellular location">
    <subcellularLocation>
        <location evidence="1">Secreted</location>
    </subcellularLocation>
</comment>
<dbReference type="InterPro" id="IPR024079">
    <property type="entry name" value="MetalloPept_cat_dom_sf"/>
</dbReference>
<keyword evidence="2" id="KW-0964">Secreted</keyword>
<comment type="caution">
    <text evidence="4">The sequence shown here is derived from an EMBL/GenBank/DDBJ whole genome shotgun (WGS) entry which is preliminary data.</text>
</comment>
<keyword evidence="5" id="KW-1185">Reference proteome</keyword>
<dbReference type="SUPFAM" id="SSF55486">
    <property type="entry name" value="Metalloproteases ('zincins'), catalytic domain"/>
    <property type="match status" value="1"/>
</dbReference>
<evidence type="ECO:0000256" key="2">
    <source>
        <dbReference type="ARBA" id="ARBA00022525"/>
    </source>
</evidence>
<evidence type="ECO:0000259" key="3">
    <source>
        <dbReference type="PROSITE" id="PS51995"/>
    </source>
</evidence>
<name>A0ABT7KZ17_9BACI</name>
<reference evidence="4 5" key="1">
    <citation type="journal article" date="2023" name="Int. J. Mol. Sci.">
        <title>Pathogenicity and Genomic Characterization of a Novel Genospecies, Bacillus shihchuchen, of the Bacillus cereus Group Isolated from Chinese Softshell Turtle (Pelodiscus sinensis).</title>
        <authorList>
            <person name="Cheng L.W."/>
            <person name="Byadgi O.V."/>
            <person name="Tsai C.E."/>
            <person name="Wang P.C."/>
            <person name="Chen S.C."/>
        </authorList>
    </citation>
    <scope>NUCLEOTIDE SEQUENCE [LARGE SCALE GENOMIC DNA]</scope>
    <source>
        <strain evidence="4 5">QF108-045</strain>
    </source>
</reference>
<geneLocation type="plasmid" evidence="4">
    <name>pBS01</name>
</geneLocation>
<dbReference type="EMBL" id="JASWHZ010000002">
    <property type="protein sequence ID" value="MDL2419392.1"/>
    <property type="molecule type" value="Genomic_DNA"/>
</dbReference>
<organism evidence="4 5">
    <name type="scientific">Bacillus shihchuchen</name>
    <dbReference type="NCBI Taxonomy" id="3036942"/>
    <lineage>
        <taxon>Bacteria</taxon>
        <taxon>Bacillati</taxon>
        <taxon>Bacillota</taxon>
        <taxon>Bacilli</taxon>
        <taxon>Bacillales</taxon>
        <taxon>Bacillaceae</taxon>
        <taxon>Bacillus</taxon>
        <taxon>Bacillus cereus group</taxon>
    </lineage>
</organism>
<dbReference type="Pfam" id="PF07737">
    <property type="entry name" value="ATLF"/>
    <property type="match status" value="1"/>
</dbReference>
<evidence type="ECO:0000256" key="1">
    <source>
        <dbReference type="ARBA" id="ARBA00004613"/>
    </source>
</evidence>
<dbReference type="Proteomes" id="UP001229716">
    <property type="component" value="Unassembled WGS sequence"/>
</dbReference>
<proteinExistence type="predicted"/>
<protein>
    <recommendedName>
        <fullName evidence="3">ATLF-like domain-containing protein</fullName>
    </recommendedName>
</protein>
<dbReference type="Gene3D" id="3.40.390.10">
    <property type="entry name" value="Collagenase (Catalytic Domain)"/>
    <property type="match status" value="1"/>
</dbReference>
<evidence type="ECO:0000313" key="5">
    <source>
        <dbReference type="Proteomes" id="UP001229716"/>
    </source>
</evidence>
<accession>A0ABT7KZ17</accession>